<feature type="domain" description="Tr-type G" evidence="6">
    <location>
        <begin position="1"/>
        <end position="171"/>
    </location>
</feature>
<dbReference type="PRINTS" id="PR00315">
    <property type="entry name" value="ELONGATNFCT"/>
</dbReference>
<dbReference type="Gene3D" id="2.40.30.10">
    <property type="entry name" value="Translation factors"/>
    <property type="match status" value="1"/>
</dbReference>
<evidence type="ECO:0000256" key="4">
    <source>
        <dbReference type="ARBA" id="ARBA00022917"/>
    </source>
</evidence>
<dbReference type="GO" id="GO:0003746">
    <property type="term" value="F:translation elongation factor activity"/>
    <property type="evidence" value="ECO:0007669"/>
    <property type="project" value="UniProtKB-KW"/>
</dbReference>
<dbReference type="InterPro" id="IPR036388">
    <property type="entry name" value="WH-like_DNA-bd_sf"/>
</dbReference>
<dbReference type="SUPFAM" id="SSF50447">
    <property type="entry name" value="Translation proteins"/>
    <property type="match status" value="1"/>
</dbReference>
<dbReference type="Proteomes" id="UP000727993">
    <property type="component" value="Unassembled WGS sequence"/>
</dbReference>
<dbReference type="SUPFAM" id="SSF46785">
    <property type="entry name" value="Winged helix' DNA-binding domain"/>
    <property type="match status" value="1"/>
</dbReference>
<dbReference type="SUPFAM" id="SSF52540">
    <property type="entry name" value="P-loop containing nucleoside triphosphate hydrolases"/>
    <property type="match status" value="1"/>
</dbReference>
<dbReference type="InterPro" id="IPR000795">
    <property type="entry name" value="T_Tr_GTP-bd_dom"/>
</dbReference>
<dbReference type="InterPro" id="IPR036390">
    <property type="entry name" value="WH_DNA-bd_sf"/>
</dbReference>
<dbReference type="CDD" id="cd04171">
    <property type="entry name" value="SelB"/>
    <property type="match status" value="1"/>
</dbReference>
<dbReference type="Pfam" id="PF00009">
    <property type="entry name" value="GTP_EFTU"/>
    <property type="match status" value="1"/>
</dbReference>
<evidence type="ECO:0000313" key="8">
    <source>
        <dbReference type="Proteomes" id="UP000727993"/>
    </source>
</evidence>
<evidence type="ECO:0000256" key="5">
    <source>
        <dbReference type="ARBA" id="ARBA00023134"/>
    </source>
</evidence>
<keyword evidence="5" id="KW-0342">GTP-binding</keyword>
<protein>
    <submittedName>
        <fullName evidence="7">Selenocysteine-specific translation elongation factor</fullName>
    </submittedName>
</protein>
<sequence>MTVLGTAGHVDHGKSTLVRALTGTDPDTLAAERERGLTIDLGFAVAQLPSGRRVHLVDVPGHVRFLKNMLAGAGAVSGVIFVVDAVEGPMAQSREHLMLLELLGVEHGLVVITKADAVDDERLDDATLEVLEFLEGSPLADADPIAIDSLSGRGLATLRTEMDRLVDRVGTAAMTGRARLWVDRAFSAPGAGTVVAGTLSGAPLAVGDLVALAPGGRSARIRDLHSDHAPVQRAEPGNRYALALSGVPRDLVGRGVAVVGPEDWSPTTMVDATVTVLPSLDHSLSRRGAHVLHLGSGEWPVKVRVLGGEALEPGEEGYLRIHLPQPLPLAPGDRYVLRESGRGETQGGGTILEVAPQRRAALADPSADPERVIADRGWVRAEEFRRLTGVARPADVGDWLVDPGVRHRAETELEARTHAAGALGLALAELDDRDRALAEVLADRGERLALRDGRLVLPGVDLHHPWLDEIAQAGFDPPPPTGIETAALRSWVADGRVVKVGDAWWAATAVAEAARRVTAALGDRPDGITVAEVRDALDSSRKPTLAVLGLFDANGITRRRGDLRVAGPRLAAVADGEPLDAR</sequence>
<proteinExistence type="predicted"/>
<evidence type="ECO:0000256" key="2">
    <source>
        <dbReference type="ARBA" id="ARBA00022490"/>
    </source>
</evidence>
<dbReference type="InterPro" id="IPR027417">
    <property type="entry name" value="P-loop_NTPase"/>
</dbReference>
<dbReference type="EMBL" id="JADJZA010000006">
    <property type="protein sequence ID" value="MBK9296910.1"/>
    <property type="molecule type" value="Genomic_DNA"/>
</dbReference>
<comment type="subcellular location">
    <subcellularLocation>
        <location evidence="1">Cytoplasm</location>
    </subcellularLocation>
</comment>
<dbReference type="Pfam" id="PF09107">
    <property type="entry name" value="WHD_3rd_SelB"/>
    <property type="match status" value="1"/>
</dbReference>
<dbReference type="InterPro" id="IPR009001">
    <property type="entry name" value="Transl_elong_EF1A/Init_IF2_C"/>
</dbReference>
<evidence type="ECO:0000256" key="1">
    <source>
        <dbReference type="ARBA" id="ARBA00004496"/>
    </source>
</evidence>
<dbReference type="PANTHER" id="PTHR43721:SF22">
    <property type="entry name" value="ELONGATION FACTOR TU, MITOCHONDRIAL"/>
    <property type="match status" value="1"/>
</dbReference>
<organism evidence="7 8">
    <name type="scientific">Candidatus Neomicrothrix subdominans</name>
    <dbReference type="NCBI Taxonomy" id="2954438"/>
    <lineage>
        <taxon>Bacteria</taxon>
        <taxon>Bacillati</taxon>
        <taxon>Actinomycetota</taxon>
        <taxon>Acidimicrobiia</taxon>
        <taxon>Acidimicrobiales</taxon>
        <taxon>Microthrixaceae</taxon>
        <taxon>Candidatus Neomicrothrix</taxon>
    </lineage>
</organism>
<comment type="caution">
    <text evidence="7">The sequence shown here is derived from an EMBL/GenBank/DDBJ whole genome shotgun (WGS) entry which is preliminary data.</text>
</comment>
<dbReference type="Gene3D" id="3.40.50.300">
    <property type="entry name" value="P-loop containing nucleotide triphosphate hydrolases"/>
    <property type="match status" value="1"/>
</dbReference>
<keyword evidence="3" id="KW-0547">Nucleotide-binding</keyword>
<dbReference type="SUPFAM" id="SSF50465">
    <property type="entry name" value="EF-Tu/eEF-1alpha/eIF2-gamma C-terminal domain"/>
    <property type="match status" value="1"/>
</dbReference>
<dbReference type="GO" id="GO:0003924">
    <property type="term" value="F:GTPase activity"/>
    <property type="evidence" value="ECO:0007669"/>
    <property type="project" value="InterPro"/>
</dbReference>
<dbReference type="InterPro" id="IPR015191">
    <property type="entry name" value="SelB_WHD4"/>
</dbReference>
<evidence type="ECO:0000259" key="6">
    <source>
        <dbReference type="PROSITE" id="PS51722"/>
    </source>
</evidence>
<dbReference type="GO" id="GO:0005737">
    <property type="term" value="C:cytoplasm"/>
    <property type="evidence" value="ECO:0007669"/>
    <property type="project" value="UniProtKB-SubCell"/>
</dbReference>
<dbReference type="PROSITE" id="PS51722">
    <property type="entry name" value="G_TR_2"/>
    <property type="match status" value="1"/>
</dbReference>
<accession>A0A936TFR9</accession>
<dbReference type="Gene3D" id="1.10.10.10">
    <property type="entry name" value="Winged helix-like DNA-binding domain superfamily/Winged helix DNA-binding domain"/>
    <property type="match status" value="1"/>
</dbReference>
<dbReference type="InterPro" id="IPR009000">
    <property type="entry name" value="Transl_B-barrel_sf"/>
</dbReference>
<reference evidence="7 8" key="1">
    <citation type="submission" date="2020-10" db="EMBL/GenBank/DDBJ databases">
        <title>Connecting structure to function with the recovery of over 1000 high-quality activated sludge metagenome-assembled genomes encoding full-length rRNA genes using long-read sequencing.</title>
        <authorList>
            <person name="Singleton C.M."/>
            <person name="Petriglieri F."/>
            <person name="Kristensen J.M."/>
            <person name="Kirkegaard R.H."/>
            <person name="Michaelsen T.Y."/>
            <person name="Andersen M.H."/>
            <person name="Karst S.M."/>
            <person name="Dueholm M.S."/>
            <person name="Nielsen P.H."/>
            <person name="Albertsen M."/>
        </authorList>
    </citation>
    <scope>NUCLEOTIDE SEQUENCE [LARGE SCALE GENOMIC DNA]</scope>
    <source>
        <strain evidence="7">Lyne_18-Q3-R50-59_MAXAC.006</strain>
    </source>
</reference>
<dbReference type="NCBIfam" id="TIGR00475">
    <property type="entry name" value="selB"/>
    <property type="match status" value="1"/>
</dbReference>
<dbReference type="GO" id="GO:0001514">
    <property type="term" value="P:selenocysteine incorporation"/>
    <property type="evidence" value="ECO:0007669"/>
    <property type="project" value="InterPro"/>
</dbReference>
<evidence type="ECO:0000256" key="3">
    <source>
        <dbReference type="ARBA" id="ARBA00022741"/>
    </source>
</evidence>
<dbReference type="InterPro" id="IPR050055">
    <property type="entry name" value="EF-Tu_GTPase"/>
</dbReference>
<dbReference type="PANTHER" id="PTHR43721">
    <property type="entry name" value="ELONGATION FACTOR TU-RELATED"/>
    <property type="match status" value="1"/>
</dbReference>
<keyword evidence="7" id="KW-0251">Elongation factor</keyword>
<keyword evidence="2" id="KW-0963">Cytoplasm</keyword>
<dbReference type="GO" id="GO:0005525">
    <property type="term" value="F:GTP binding"/>
    <property type="evidence" value="ECO:0007669"/>
    <property type="project" value="UniProtKB-KW"/>
</dbReference>
<evidence type="ECO:0000313" key="7">
    <source>
        <dbReference type="EMBL" id="MBK9296910.1"/>
    </source>
</evidence>
<dbReference type="InterPro" id="IPR004535">
    <property type="entry name" value="Transl_elong_SelB"/>
</dbReference>
<keyword evidence="4" id="KW-0648">Protein biosynthesis</keyword>
<dbReference type="AlphaFoldDB" id="A0A936TFR9"/>
<name>A0A936TFR9_9ACTN</name>
<gene>
    <name evidence="7" type="primary">selB</name>
    <name evidence="7" type="ORF">IPN02_08745</name>
</gene>
<dbReference type="GO" id="GO:0003723">
    <property type="term" value="F:RNA binding"/>
    <property type="evidence" value="ECO:0007669"/>
    <property type="project" value="InterPro"/>
</dbReference>